<dbReference type="EMBL" id="CABDUW010000036">
    <property type="protein sequence ID" value="VTJ54287.1"/>
    <property type="molecule type" value="Genomic_DNA"/>
</dbReference>
<dbReference type="AlphaFoldDB" id="A0A5E4AAF6"/>
<dbReference type="Proteomes" id="UP000662637">
    <property type="component" value="Unassembled WGS sequence"/>
</dbReference>
<evidence type="ECO:0000256" key="1">
    <source>
        <dbReference type="SAM" id="MobiDB-lite"/>
    </source>
</evidence>
<evidence type="ECO:0000313" key="2">
    <source>
        <dbReference type="EMBL" id="KAF7486973.1"/>
    </source>
</evidence>
<feature type="region of interest" description="Disordered" evidence="1">
    <location>
        <begin position="1"/>
        <end position="25"/>
    </location>
</feature>
<name>A0A5E4AAF6_MARMO</name>
<feature type="region of interest" description="Disordered" evidence="1">
    <location>
        <begin position="59"/>
        <end position="80"/>
    </location>
</feature>
<sequence>MRQLPTKGCPRRGVARGAAPEPSPCPLCVHAPGFSDLHAAEPRMEDIVLSGLGHELSRVTQHEASGERIPGPSGQGAGGASLCRAISCAEGGVLTTLRPARGPPGPPAPGSLGRLADVGPA</sequence>
<proteinExistence type="predicted"/>
<feature type="compositionally biased region" description="Low complexity" evidence="1">
    <location>
        <begin position="110"/>
        <end position="121"/>
    </location>
</feature>
<evidence type="ECO:0000313" key="3">
    <source>
        <dbReference type="EMBL" id="VTJ54287.1"/>
    </source>
</evidence>
<keyword evidence="4" id="KW-1185">Reference proteome</keyword>
<gene>
    <name evidence="2" type="ORF">GHT09_000658</name>
    <name evidence="3" type="ORF">MONAX_5E021833</name>
</gene>
<reference evidence="3 4" key="1">
    <citation type="submission" date="2019-04" db="EMBL/GenBank/DDBJ databases">
        <authorList>
            <person name="Alioto T."/>
            <person name="Alioto T."/>
        </authorList>
    </citation>
    <scope>NUCLEOTIDE SEQUENCE [LARGE SCALE GENOMIC DNA]</scope>
</reference>
<organism evidence="3 4">
    <name type="scientific">Marmota monax</name>
    <name type="common">Woodchuck</name>
    <dbReference type="NCBI Taxonomy" id="9995"/>
    <lineage>
        <taxon>Eukaryota</taxon>
        <taxon>Metazoa</taxon>
        <taxon>Chordata</taxon>
        <taxon>Craniata</taxon>
        <taxon>Vertebrata</taxon>
        <taxon>Euteleostomi</taxon>
        <taxon>Mammalia</taxon>
        <taxon>Eutheria</taxon>
        <taxon>Euarchontoglires</taxon>
        <taxon>Glires</taxon>
        <taxon>Rodentia</taxon>
        <taxon>Sciuromorpha</taxon>
        <taxon>Sciuridae</taxon>
        <taxon>Xerinae</taxon>
        <taxon>Marmotini</taxon>
        <taxon>Marmota</taxon>
    </lineage>
</organism>
<dbReference type="Proteomes" id="UP000335636">
    <property type="component" value="Unassembled WGS sequence"/>
</dbReference>
<evidence type="ECO:0000313" key="4">
    <source>
        <dbReference type="Proteomes" id="UP000335636"/>
    </source>
</evidence>
<reference evidence="2" key="2">
    <citation type="submission" date="2020-08" db="EMBL/GenBank/DDBJ databases">
        <authorList>
            <person name="Shumante A."/>
            <person name="Zimin A.V."/>
            <person name="Puiu D."/>
            <person name="Salzberg S.L."/>
        </authorList>
    </citation>
    <scope>NUCLEOTIDE SEQUENCE</scope>
    <source>
        <strain evidence="2">WC2-LM</strain>
        <tissue evidence="2">Liver</tissue>
    </source>
</reference>
<feature type="region of interest" description="Disordered" evidence="1">
    <location>
        <begin position="96"/>
        <end position="121"/>
    </location>
</feature>
<protein>
    <submittedName>
        <fullName evidence="3">Uncharacterized protein</fullName>
    </submittedName>
</protein>
<accession>A0A5E4AAF6</accession>
<dbReference type="EMBL" id="WJEC01000020">
    <property type="protein sequence ID" value="KAF7486973.1"/>
    <property type="molecule type" value="Genomic_DNA"/>
</dbReference>